<evidence type="ECO:0000256" key="5">
    <source>
        <dbReference type="ARBA" id="ARBA00022723"/>
    </source>
</evidence>
<keyword evidence="10" id="KW-1185">Reference proteome</keyword>
<dbReference type="Pfam" id="PF00075">
    <property type="entry name" value="RNase_H"/>
    <property type="match status" value="1"/>
</dbReference>
<dbReference type="InterPro" id="IPR036397">
    <property type="entry name" value="RNaseH_sf"/>
</dbReference>
<evidence type="ECO:0000256" key="4">
    <source>
        <dbReference type="ARBA" id="ARBA00022722"/>
    </source>
</evidence>
<reference evidence="9 10" key="1">
    <citation type="journal article" date="2023" name="Proc. Natl. Acad. Sci. U.S.A.">
        <title>A global phylogenomic analysis of the shiitake genus Lentinula.</title>
        <authorList>
            <person name="Sierra-Patev S."/>
            <person name="Min B."/>
            <person name="Naranjo-Ortiz M."/>
            <person name="Looney B."/>
            <person name="Konkel Z."/>
            <person name="Slot J.C."/>
            <person name="Sakamoto Y."/>
            <person name="Steenwyk J.L."/>
            <person name="Rokas A."/>
            <person name="Carro J."/>
            <person name="Camarero S."/>
            <person name="Ferreira P."/>
            <person name="Molpeceres G."/>
            <person name="Ruiz-Duenas F.J."/>
            <person name="Serrano A."/>
            <person name="Henrissat B."/>
            <person name="Drula E."/>
            <person name="Hughes K.W."/>
            <person name="Mata J.L."/>
            <person name="Ishikawa N.K."/>
            <person name="Vargas-Isla R."/>
            <person name="Ushijima S."/>
            <person name="Smith C.A."/>
            <person name="Donoghue J."/>
            <person name="Ahrendt S."/>
            <person name="Andreopoulos W."/>
            <person name="He G."/>
            <person name="LaButti K."/>
            <person name="Lipzen A."/>
            <person name="Ng V."/>
            <person name="Riley R."/>
            <person name="Sandor L."/>
            <person name="Barry K."/>
            <person name="Martinez A.T."/>
            <person name="Xiao Y."/>
            <person name="Gibbons J.G."/>
            <person name="Terashima K."/>
            <person name="Grigoriev I.V."/>
            <person name="Hibbett D."/>
        </authorList>
    </citation>
    <scope>NUCLEOTIDE SEQUENCE [LARGE SCALE GENOMIC DNA]</scope>
    <source>
        <strain evidence="9 10">TFB7810</strain>
    </source>
</reference>
<feature type="domain" description="RNase H type-1" evidence="8">
    <location>
        <begin position="267"/>
        <end position="410"/>
    </location>
</feature>
<evidence type="ECO:0000313" key="9">
    <source>
        <dbReference type="EMBL" id="KAJ3740881.1"/>
    </source>
</evidence>
<dbReference type="EC" id="3.1.26.4" evidence="3"/>
<dbReference type="Proteomes" id="UP001142393">
    <property type="component" value="Unassembled WGS sequence"/>
</dbReference>
<comment type="catalytic activity">
    <reaction evidence="1">
        <text>Endonucleolytic cleavage to 5'-phosphomonoester.</text>
        <dbReference type="EC" id="3.1.26.4"/>
    </reaction>
</comment>
<keyword evidence="5" id="KW-0479">Metal-binding</keyword>
<evidence type="ECO:0000256" key="2">
    <source>
        <dbReference type="ARBA" id="ARBA00005300"/>
    </source>
</evidence>
<evidence type="ECO:0000256" key="3">
    <source>
        <dbReference type="ARBA" id="ARBA00012180"/>
    </source>
</evidence>
<dbReference type="GO" id="GO:0004523">
    <property type="term" value="F:RNA-DNA hybrid ribonuclease activity"/>
    <property type="evidence" value="ECO:0007669"/>
    <property type="project" value="UniProtKB-EC"/>
</dbReference>
<dbReference type="SUPFAM" id="SSF53098">
    <property type="entry name" value="Ribonuclease H-like"/>
    <property type="match status" value="1"/>
</dbReference>
<name>A0A9W8TUW8_9AGAR</name>
<evidence type="ECO:0000256" key="6">
    <source>
        <dbReference type="ARBA" id="ARBA00022759"/>
    </source>
</evidence>
<dbReference type="GO" id="GO:0043137">
    <property type="term" value="P:DNA replication, removal of RNA primer"/>
    <property type="evidence" value="ECO:0007669"/>
    <property type="project" value="TreeGrafter"/>
</dbReference>
<dbReference type="Gene3D" id="3.30.420.10">
    <property type="entry name" value="Ribonuclease H-like superfamily/Ribonuclease H"/>
    <property type="match status" value="1"/>
</dbReference>
<comment type="similarity">
    <text evidence="2">Belongs to the RNase H family.</text>
</comment>
<evidence type="ECO:0000256" key="7">
    <source>
        <dbReference type="ARBA" id="ARBA00022801"/>
    </source>
</evidence>
<sequence length="697" mass="79424">MIVGGMTQYLTKVQGMPKEVEIRLEKRIRKFLWDDKSLARINKETIYAPIDEGGRQLLDLLARNEAILVSWLQSYLNLTEKRATWTFAADAILAHHVPSKFANLEERERINVFLQSWNSNTSKLPKDLRDMISIAKKYGARLEGLTFSREIIRQMPIWLHGEAKNTHKLRNSKESRCLRQNHKVITVGDIEAQVNKTRTPRHGCRRNCRCTACEAARTKNHCEAPYRCFAKAKELLQTLPKKWNPLIFTQGETSNAIPQTAWNPQPADTKVEVYTDGSCQHNGSDEARAGAGVYYSDGDALNKAMRIPEYLPQTNQTGEIISITTAAADVDPNHSLTIYSDSKTTIDGLTRNRQRWEDNGFAGVANAKELRTTIATLRRRNTPTTLKWVKGHSGLEGNDKADALAKKGSEKAEQDEVDLLIPPNLCVTGAKLNSMTQTRAYKTIRQIKMSKNQYQKAIDRRNTRINTGRAKSVVKEIMGSEPSNKILWRSLRHKDFSRKFRYFIWMVAHEGYKIGNYWQNITNFENRANCHPCGVPESMDHILTECQCPGQQQVWEPTKEICIKKGIEWNEPSLGMILGAGVIKPNKREGKPLDGDARFLRIMMSESTHLIWKLRCERVIKGRNSPSPEEVTRRWKKSIEARIGLDRLMVTAQFRKRSVSKGLVERTWRSVISDEDNLPEDWTGEAGVLVGRRSGQG</sequence>
<keyword evidence="7" id="KW-0378">Hydrolase</keyword>
<dbReference type="InterPro" id="IPR050092">
    <property type="entry name" value="RNase_H"/>
</dbReference>
<keyword evidence="4" id="KW-0540">Nuclease</keyword>
<dbReference type="InterPro" id="IPR002156">
    <property type="entry name" value="RNaseH_domain"/>
</dbReference>
<dbReference type="CDD" id="cd09280">
    <property type="entry name" value="RNase_HI_eukaryote_like"/>
    <property type="match status" value="1"/>
</dbReference>
<gene>
    <name evidence="9" type="ORF">DFH05DRAFT_1579588</name>
</gene>
<dbReference type="GO" id="GO:0003676">
    <property type="term" value="F:nucleic acid binding"/>
    <property type="evidence" value="ECO:0007669"/>
    <property type="project" value="InterPro"/>
</dbReference>
<organism evidence="9 10">
    <name type="scientific">Lentinula detonsa</name>
    <dbReference type="NCBI Taxonomy" id="2804962"/>
    <lineage>
        <taxon>Eukaryota</taxon>
        <taxon>Fungi</taxon>
        <taxon>Dikarya</taxon>
        <taxon>Basidiomycota</taxon>
        <taxon>Agaricomycotina</taxon>
        <taxon>Agaricomycetes</taxon>
        <taxon>Agaricomycetidae</taxon>
        <taxon>Agaricales</taxon>
        <taxon>Marasmiineae</taxon>
        <taxon>Omphalotaceae</taxon>
        <taxon>Lentinula</taxon>
    </lineage>
</organism>
<dbReference type="EMBL" id="JANVFU010000013">
    <property type="protein sequence ID" value="KAJ3740881.1"/>
    <property type="molecule type" value="Genomic_DNA"/>
</dbReference>
<proteinExistence type="inferred from homology"/>
<dbReference type="PANTHER" id="PTHR10642:SF26">
    <property type="entry name" value="RIBONUCLEASE H1"/>
    <property type="match status" value="1"/>
</dbReference>
<evidence type="ECO:0000256" key="1">
    <source>
        <dbReference type="ARBA" id="ARBA00000077"/>
    </source>
</evidence>
<dbReference type="PROSITE" id="PS50879">
    <property type="entry name" value="RNASE_H_1"/>
    <property type="match status" value="1"/>
</dbReference>
<dbReference type="PANTHER" id="PTHR10642">
    <property type="entry name" value="RIBONUCLEASE H1"/>
    <property type="match status" value="1"/>
</dbReference>
<keyword evidence="6" id="KW-0255">Endonuclease</keyword>
<dbReference type="GO" id="GO:0046872">
    <property type="term" value="F:metal ion binding"/>
    <property type="evidence" value="ECO:0007669"/>
    <property type="project" value="UniProtKB-KW"/>
</dbReference>
<accession>A0A9W8TUW8</accession>
<dbReference type="AlphaFoldDB" id="A0A9W8TUW8"/>
<protein>
    <recommendedName>
        <fullName evidence="3">ribonuclease H</fullName>
        <ecNumber evidence="3">3.1.26.4</ecNumber>
    </recommendedName>
</protein>
<comment type="caution">
    <text evidence="9">The sequence shown here is derived from an EMBL/GenBank/DDBJ whole genome shotgun (WGS) entry which is preliminary data.</text>
</comment>
<dbReference type="InterPro" id="IPR012337">
    <property type="entry name" value="RNaseH-like_sf"/>
</dbReference>
<evidence type="ECO:0000313" key="10">
    <source>
        <dbReference type="Proteomes" id="UP001142393"/>
    </source>
</evidence>
<evidence type="ECO:0000259" key="8">
    <source>
        <dbReference type="PROSITE" id="PS50879"/>
    </source>
</evidence>